<dbReference type="EMBL" id="AP018052">
    <property type="protein sequence ID" value="BAZ92563.1"/>
    <property type="molecule type" value="Genomic_DNA"/>
</dbReference>
<sequence>MSVTMHIHNPEPGLVVDEFDVYTELLPLDGAGIIELGCGAAQHTRAIAGTGRPGSILACEVDTVQHEKNLAIDDLPGVTFVHAGAEAIPAEDASADIVMMFKSLHHVPVELMDTAMGEIARVLRPGGMAYISEPVYAGDFNEVLRLFHDEREVREAAFAAVRQAVEAGLLELAGQHFFQTRMAFADFADFEQRVLNVTHTRHELAPELHDRVRRTFEQHQGPEGARFLMPIRVDLLRRPG</sequence>
<dbReference type="Proteomes" id="UP000218765">
    <property type="component" value="Chromosome"/>
</dbReference>
<reference evidence="2 3" key="1">
    <citation type="submission" date="2017-05" db="EMBL/GenBank/DDBJ databases">
        <title>Thiocyanate degradation by Thiohalobacter thiocyanaticus FOKN1.</title>
        <authorList>
            <person name="Oshiki M."/>
            <person name="Fukushima T."/>
            <person name="Kawano S."/>
            <person name="Nakagawa J."/>
        </authorList>
    </citation>
    <scope>NUCLEOTIDE SEQUENCE [LARGE SCALE GENOMIC DNA]</scope>
    <source>
        <strain evidence="2 3">FOKN1</strain>
    </source>
</reference>
<accession>A0A1Z4VM31</accession>
<proteinExistence type="predicted"/>
<keyword evidence="3" id="KW-1185">Reference proteome</keyword>
<feature type="domain" description="Methyltransferase type 11" evidence="1">
    <location>
        <begin position="35"/>
        <end position="131"/>
    </location>
</feature>
<dbReference type="InterPro" id="IPR029063">
    <property type="entry name" value="SAM-dependent_MTases_sf"/>
</dbReference>
<keyword evidence="2" id="KW-0808">Transferase</keyword>
<organism evidence="2 3">
    <name type="scientific">Thiohalobacter thiocyanaticus</name>
    <dbReference type="NCBI Taxonomy" id="585455"/>
    <lineage>
        <taxon>Bacteria</taxon>
        <taxon>Pseudomonadati</taxon>
        <taxon>Pseudomonadota</taxon>
        <taxon>Gammaproteobacteria</taxon>
        <taxon>Thiohalobacterales</taxon>
        <taxon>Thiohalobacteraceae</taxon>
        <taxon>Thiohalobacter</taxon>
    </lineage>
</organism>
<dbReference type="Pfam" id="PF08241">
    <property type="entry name" value="Methyltransf_11"/>
    <property type="match status" value="1"/>
</dbReference>
<dbReference type="Gene3D" id="3.40.50.150">
    <property type="entry name" value="Vaccinia Virus protein VP39"/>
    <property type="match status" value="1"/>
</dbReference>
<dbReference type="InterPro" id="IPR013216">
    <property type="entry name" value="Methyltransf_11"/>
</dbReference>
<name>A0A1Z4VM31_9GAMM</name>
<keyword evidence="2" id="KW-0489">Methyltransferase</keyword>
<dbReference type="AlphaFoldDB" id="A0A1Z4VM31"/>
<dbReference type="CDD" id="cd02440">
    <property type="entry name" value="AdoMet_MTases"/>
    <property type="match status" value="1"/>
</dbReference>
<evidence type="ECO:0000259" key="1">
    <source>
        <dbReference type="Pfam" id="PF08241"/>
    </source>
</evidence>
<dbReference type="KEGG" id="ttc:FOKN1_0159"/>
<evidence type="ECO:0000313" key="3">
    <source>
        <dbReference type="Proteomes" id="UP000218765"/>
    </source>
</evidence>
<dbReference type="SUPFAM" id="SSF53335">
    <property type="entry name" value="S-adenosyl-L-methionine-dependent methyltransferases"/>
    <property type="match status" value="1"/>
</dbReference>
<evidence type="ECO:0000313" key="2">
    <source>
        <dbReference type="EMBL" id="BAZ92563.1"/>
    </source>
</evidence>
<gene>
    <name evidence="2" type="ORF">FOKN1_0159</name>
</gene>
<dbReference type="GO" id="GO:0008757">
    <property type="term" value="F:S-adenosylmethionine-dependent methyltransferase activity"/>
    <property type="evidence" value="ECO:0007669"/>
    <property type="project" value="InterPro"/>
</dbReference>
<protein>
    <submittedName>
        <fullName evidence="2">SAM-dependent methyltransferases</fullName>
    </submittedName>
</protein>
<dbReference type="GO" id="GO:0032259">
    <property type="term" value="P:methylation"/>
    <property type="evidence" value="ECO:0007669"/>
    <property type="project" value="UniProtKB-KW"/>
</dbReference>